<comment type="subcellular location">
    <subcellularLocation>
        <location evidence="1">Cell membrane</location>
        <topology evidence="1">Multi-pass membrane protein</topology>
    </subcellularLocation>
</comment>
<reference evidence="11" key="1">
    <citation type="submission" date="2022-01" db="EMBL/GenBank/DDBJ databases">
        <authorList>
            <person name="King R."/>
        </authorList>
    </citation>
    <scope>NUCLEOTIDE SEQUENCE</scope>
</reference>
<evidence type="ECO:0000256" key="6">
    <source>
        <dbReference type="ARBA" id="ARBA00023180"/>
    </source>
</evidence>
<feature type="transmembrane region" description="Helical" evidence="10">
    <location>
        <begin position="475"/>
        <end position="493"/>
    </location>
</feature>
<dbReference type="InterPro" id="IPR050549">
    <property type="entry name" value="MFS_Trehalose_Transporter"/>
</dbReference>
<evidence type="ECO:0000256" key="8">
    <source>
        <dbReference type="RuleBase" id="RU003346"/>
    </source>
</evidence>
<dbReference type="AlphaFoldDB" id="A0A9P0DR12"/>
<dbReference type="PANTHER" id="PTHR48021">
    <property type="match status" value="1"/>
</dbReference>
<feature type="compositionally biased region" description="Basic and acidic residues" evidence="9">
    <location>
        <begin position="1"/>
        <end position="18"/>
    </location>
</feature>
<feature type="region of interest" description="Disordered" evidence="9">
    <location>
        <begin position="1"/>
        <end position="26"/>
    </location>
</feature>
<keyword evidence="3 10" id="KW-0812">Transmembrane</keyword>
<dbReference type="Proteomes" id="UP001153737">
    <property type="component" value="Chromosome 5"/>
</dbReference>
<evidence type="ECO:0000256" key="1">
    <source>
        <dbReference type="ARBA" id="ARBA00004651"/>
    </source>
</evidence>
<name>A0A9P0DR12_PHACE</name>
<accession>A0A9P0DR12</accession>
<feature type="transmembrane region" description="Helical" evidence="10">
    <location>
        <begin position="442"/>
        <end position="463"/>
    </location>
</feature>
<dbReference type="FunFam" id="1.20.1250.20:FF:000055">
    <property type="entry name" value="Facilitated trehalose transporter Tret1-2 homolog"/>
    <property type="match status" value="1"/>
</dbReference>
<keyword evidence="2" id="KW-1003">Cell membrane</keyword>
<dbReference type="InterPro" id="IPR044775">
    <property type="entry name" value="MFS_ERD6/Tret1-like"/>
</dbReference>
<dbReference type="Gene3D" id="1.20.1250.20">
    <property type="entry name" value="MFS general substrate transporter like domains"/>
    <property type="match status" value="1"/>
</dbReference>
<dbReference type="CDD" id="cd17358">
    <property type="entry name" value="MFS_GLUT6_8_Class3_like"/>
    <property type="match status" value="1"/>
</dbReference>
<feature type="transmembrane region" description="Helical" evidence="10">
    <location>
        <begin position="306"/>
        <end position="328"/>
    </location>
</feature>
<evidence type="ECO:0000313" key="11">
    <source>
        <dbReference type="EMBL" id="CAH1171145.1"/>
    </source>
</evidence>
<dbReference type="InterPro" id="IPR005829">
    <property type="entry name" value="Sugar_transporter_CS"/>
</dbReference>
<feature type="transmembrane region" description="Helical" evidence="10">
    <location>
        <begin position="162"/>
        <end position="184"/>
    </location>
</feature>
<evidence type="ECO:0000313" key="12">
    <source>
        <dbReference type="Proteomes" id="UP001153737"/>
    </source>
</evidence>
<dbReference type="PROSITE" id="PS00217">
    <property type="entry name" value="SUGAR_TRANSPORT_2"/>
    <property type="match status" value="1"/>
</dbReference>
<feature type="transmembrane region" description="Helical" evidence="10">
    <location>
        <begin position="404"/>
        <end position="430"/>
    </location>
</feature>
<reference evidence="11" key="2">
    <citation type="submission" date="2022-10" db="EMBL/GenBank/DDBJ databases">
        <authorList>
            <consortium name="ENA_rothamsted_submissions"/>
            <consortium name="culmorum"/>
            <person name="King R."/>
        </authorList>
    </citation>
    <scope>NUCLEOTIDE SEQUENCE</scope>
</reference>
<dbReference type="EMBL" id="OU896711">
    <property type="protein sequence ID" value="CAH1171145.1"/>
    <property type="molecule type" value="Genomic_DNA"/>
</dbReference>
<evidence type="ECO:0000256" key="9">
    <source>
        <dbReference type="SAM" id="MobiDB-lite"/>
    </source>
</evidence>
<dbReference type="OrthoDB" id="4142200at2759"/>
<evidence type="ECO:0000256" key="2">
    <source>
        <dbReference type="ARBA" id="ARBA00022475"/>
    </source>
</evidence>
<evidence type="ECO:0000256" key="5">
    <source>
        <dbReference type="ARBA" id="ARBA00023136"/>
    </source>
</evidence>
<comment type="similarity">
    <text evidence="7">Belongs to the major facilitator superfamily. Sugar transporter (TC 2.A.1.1) family. Trehalose transporter subfamily.</text>
</comment>
<keyword evidence="5 10" id="KW-0472">Membrane</keyword>
<dbReference type="InterPro" id="IPR005828">
    <property type="entry name" value="MFS_sugar_transport-like"/>
</dbReference>
<dbReference type="Pfam" id="PF00083">
    <property type="entry name" value="Sugar_tr"/>
    <property type="match status" value="1"/>
</dbReference>
<evidence type="ECO:0000256" key="3">
    <source>
        <dbReference type="ARBA" id="ARBA00022692"/>
    </source>
</evidence>
<evidence type="ECO:0000256" key="10">
    <source>
        <dbReference type="SAM" id="Phobius"/>
    </source>
</evidence>
<evidence type="ECO:0000256" key="4">
    <source>
        <dbReference type="ARBA" id="ARBA00022989"/>
    </source>
</evidence>
<keyword evidence="8" id="KW-0813">Transport</keyword>
<dbReference type="PROSITE" id="PS00216">
    <property type="entry name" value="SUGAR_TRANSPORT_1"/>
    <property type="match status" value="1"/>
</dbReference>
<gene>
    <name evidence="11" type="ORF">PHAECO_LOCUS9251</name>
</gene>
<organism evidence="11 12">
    <name type="scientific">Phaedon cochleariae</name>
    <name type="common">Mustard beetle</name>
    <dbReference type="NCBI Taxonomy" id="80249"/>
    <lineage>
        <taxon>Eukaryota</taxon>
        <taxon>Metazoa</taxon>
        <taxon>Ecdysozoa</taxon>
        <taxon>Arthropoda</taxon>
        <taxon>Hexapoda</taxon>
        <taxon>Insecta</taxon>
        <taxon>Pterygota</taxon>
        <taxon>Neoptera</taxon>
        <taxon>Endopterygota</taxon>
        <taxon>Coleoptera</taxon>
        <taxon>Polyphaga</taxon>
        <taxon>Cucujiformia</taxon>
        <taxon>Chrysomeloidea</taxon>
        <taxon>Chrysomelidae</taxon>
        <taxon>Chrysomelinae</taxon>
        <taxon>Chrysomelini</taxon>
        <taxon>Phaedon</taxon>
    </lineage>
</organism>
<sequence>MEGSARGRDDYEYEKVSPAEDDAANASGRLSLPTASFDARRDSVRIFETMADAKAAPPDRKFLYLAACIGNLASFVCGTALGWTSPEMPKLKALDDNPLGRILTPSEEGWVGAFLPLAAAIGPFAGGYLADAIGRKKTLIIGATPFILAYVLNIIATNVYYFFLSRFLCGLGVGIVFTSIPMYVGEIADDEVRGSLGAFMQLFIVIGLLFSYVFGPYLTVKIFNVVLLVPPIAFVLLFLFFVPESPYYLIQTDKTEEAEQALMKLRGSGRNVVQKEAELIRQQVEVDQRNKGGFLDIFKTRGLKMALMLSLGLVACQQLSGINIILFFAQDVFTAAGVSLAPEICTIIIGVVQILASGATPMLVEKWGKRFLLMLSGIGMGLSQGVMAYFFHLKDDKMDDISNIGWVPIVGLVVFIVAYCLGFGPLPWAVMGELFPGNIKSAASSATASGCWVLGFIVTRYFGNLTDLIGRSGSFGVFTGFCFIAALFVYKLLPETSGKSLQEIQDILNGKSRVEDHE</sequence>
<feature type="transmembrane region" description="Helical" evidence="10">
    <location>
        <begin position="371"/>
        <end position="392"/>
    </location>
</feature>
<dbReference type="GO" id="GO:0005886">
    <property type="term" value="C:plasma membrane"/>
    <property type="evidence" value="ECO:0007669"/>
    <property type="project" value="UniProtKB-SubCell"/>
</dbReference>
<feature type="transmembrane region" description="Helical" evidence="10">
    <location>
        <begin position="139"/>
        <end position="156"/>
    </location>
</feature>
<keyword evidence="6" id="KW-0325">Glycoprotein</keyword>
<dbReference type="PRINTS" id="PR00171">
    <property type="entry name" value="SUGRTRNSPORT"/>
</dbReference>
<evidence type="ECO:0008006" key="13">
    <source>
        <dbReference type="Google" id="ProtNLM"/>
    </source>
</evidence>
<feature type="transmembrane region" description="Helical" evidence="10">
    <location>
        <begin position="221"/>
        <end position="242"/>
    </location>
</feature>
<proteinExistence type="inferred from homology"/>
<dbReference type="InterPro" id="IPR036259">
    <property type="entry name" value="MFS_trans_sf"/>
</dbReference>
<dbReference type="SUPFAM" id="SSF103473">
    <property type="entry name" value="MFS general substrate transporter"/>
    <property type="match status" value="1"/>
</dbReference>
<keyword evidence="4 10" id="KW-1133">Transmembrane helix</keyword>
<dbReference type="GO" id="GO:0051119">
    <property type="term" value="F:sugar transmembrane transporter activity"/>
    <property type="evidence" value="ECO:0007669"/>
    <property type="project" value="InterPro"/>
</dbReference>
<dbReference type="PANTHER" id="PTHR48021:SF47">
    <property type="entry name" value="GH17672P"/>
    <property type="match status" value="1"/>
</dbReference>
<feature type="transmembrane region" description="Helical" evidence="10">
    <location>
        <begin position="340"/>
        <end position="364"/>
    </location>
</feature>
<evidence type="ECO:0000256" key="7">
    <source>
        <dbReference type="ARBA" id="ARBA00024348"/>
    </source>
</evidence>
<dbReference type="NCBIfam" id="TIGR00879">
    <property type="entry name" value="SP"/>
    <property type="match status" value="1"/>
</dbReference>
<protein>
    <recommendedName>
        <fullName evidence="13">Sugar transporter</fullName>
    </recommendedName>
</protein>
<dbReference type="InterPro" id="IPR003663">
    <property type="entry name" value="Sugar/inositol_transpt"/>
</dbReference>
<keyword evidence="12" id="KW-1185">Reference proteome</keyword>
<feature type="transmembrane region" description="Helical" evidence="10">
    <location>
        <begin position="62"/>
        <end position="83"/>
    </location>
</feature>
<feature type="transmembrane region" description="Helical" evidence="10">
    <location>
        <begin position="196"/>
        <end position="215"/>
    </location>
</feature>